<dbReference type="InterPro" id="IPR009081">
    <property type="entry name" value="PP-bd_ACP"/>
</dbReference>
<dbReference type="SMART" id="SM00823">
    <property type="entry name" value="PKS_PP"/>
    <property type="match status" value="1"/>
</dbReference>
<gene>
    <name evidence="4" type="ORF">G4Z14_01530</name>
</gene>
<dbReference type="AlphaFoldDB" id="A0A6M0QNB5"/>
<keyword evidence="2" id="KW-0597">Phosphoprotein</keyword>
<keyword evidence="1" id="KW-0596">Phosphopantetheine</keyword>
<dbReference type="Gene3D" id="1.10.1200.10">
    <property type="entry name" value="ACP-like"/>
    <property type="match status" value="1"/>
</dbReference>
<keyword evidence="5" id="KW-1185">Reference proteome</keyword>
<dbReference type="GO" id="GO:0031177">
    <property type="term" value="F:phosphopantetheine binding"/>
    <property type="evidence" value="ECO:0007669"/>
    <property type="project" value="InterPro"/>
</dbReference>
<sequence>MDGALGFEVSVADRVRAIIAEQAMLEPHDVTPGAALSDLGLDSLMLVETLFALEEAFDISVPFNANDPAAGRFDLSTVRAVIAGVEGLIAAR</sequence>
<dbReference type="Pfam" id="PF00550">
    <property type="entry name" value="PP-binding"/>
    <property type="match status" value="1"/>
</dbReference>
<dbReference type="RefSeq" id="WP_164622992.1">
    <property type="nucleotide sequence ID" value="NZ_JAAIVJ010000001.1"/>
</dbReference>
<evidence type="ECO:0000256" key="1">
    <source>
        <dbReference type="ARBA" id="ARBA00022450"/>
    </source>
</evidence>
<dbReference type="PROSITE" id="PS50075">
    <property type="entry name" value="CARRIER"/>
    <property type="match status" value="1"/>
</dbReference>
<evidence type="ECO:0000256" key="2">
    <source>
        <dbReference type="ARBA" id="ARBA00022553"/>
    </source>
</evidence>
<dbReference type="InterPro" id="IPR006162">
    <property type="entry name" value="Ppantetheine_attach_site"/>
</dbReference>
<dbReference type="InterPro" id="IPR036736">
    <property type="entry name" value="ACP-like_sf"/>
</dbReference>
<reference evidence="4 5" key="1">
    <citation type="submission" date="2020-02" db="EMBL/GenBank/DDBJ databases">
        <authorList>
            <person name="Chen W.-M."/>
        </authorList>
    </citation>
    <scope>NUCLEOTIDE SEQUENCE [LARGE SCALE GENOMIC DNA]</scope>
    <source>
        <strain evidence="4 5">KMS-5</strain>
    </source>
</reference>
<protein>
    <submittedName>
        <fullName evidence="4">Acyl carrier protein</fullName>
    </submittedName>
</protein>
<accession>A0A6M0QNB5</accession>
<evidence type="ECO:0000313" key="5">
    <source>
        <dbReference type="Proteomes" id="UP000477782"/>
    </source>
</evidence>
<name>A0A6M0QNB5_9RHOB</name>
<dbReference type="PROSITE" id="PS00012">
    <property type="entry name" value="PHOSPHOPANTETHEINE"/>
    <property type="match status" value="1"/>
</dbReference>
<feature type="domain" description="Carrier" evidence="3">
    <location>
        <begin position="9"/>
        <end position="89"/>
    </location>
</feature>
<evidence type="ECO:0000259" key="3">
    <source>
        <dbReference type="PROSITE" id="PS50075"/>
    </source>
</evidence>
<organism evidence="4 5">
    <name type="scientific">Tabrizicola oligotrophica</name>
    <dbReference type="NCBI Taxonomy" id="2710650"/>
    <lineage>
        <taxon>Bacteria</taxon>
        <taxon>Pseudomonadati</taxon>
        <taxon>Pseudomonadota</taxon>
        <taxon>Alphaproteobacteria</taxon>
        <taxon>Rhodobacterales</taxon>
        <taxon>Paracoccaceae</taxon>
        <taxon>Tabrizicola</taxon>
    </lineage>
</organism>
<comment type="caution">
    <text evidence="4">The sequence shown here is derived from an EMBL/GenBank/DDBJ whole genome shotgun (WGS) entry which is preliminary data.</text>
</comment>
<dbReference type="EMBL" id="JAAIVJ010000001">
    <property type="protein sequence ID" value="NEY88968.1"/>
    <property type="molecule type" value="Genomic_DNA"/>
</dbReference>
<dbReference type="SUPFAM" id="SSF47336">
    <property type="entry name" value="ACP-like"/>
    <property type="match status" value="1"/>
</dbReference>
<dbReference type="InterPro" id="IPR020806">
    <property type="entry name" value="PKS_PP-bd"/>
</dbReference>
<dbReference type="Proteomes" id="UP000477782">
    <property type="component" value="Unassembled WGS sequence"/>
</dbReference>
<evidence type="ECO:0000313" key="4">
    <source>
        <dbReference type="EMBL" id="NEY88968.1"/>
    </source>
</evidence>
<proteinExistence type="predicted"/>